<keyword evidence="1" id="KW-0269">Exonuclease</keyword>
<dbReference type="Proteomes" id="UP000054837">
    <property type="component" value="Unassembled WGS sequence"/>
</dbReference>
<dbReference type="GO" id="GO:0003677">
    <property type="term" value="F:DNA binding"/>
    <property type="evidence" value="ECO:0007669"/>
    <property type="project" value="InterPro"/>
</dbReference>
<dbReference type="NCBIfam" id="TIGR00573">
    <property type="entry name" value="dnaq"/>
    <property type="match status" value="1"/>
</dbReference>
<dbReference type="Pfam" id="PF00929">
    <property type="entry name" value="RNase_T"/>
    <property type="match status" value="1"/>
</dbReference>
<dbReference type="GO" id="GO:0006289">
    <property type="term" value="P:nucleotide-excision repair"/>
    <property type="evidence" value="ECO:0007669"/>
    <property type="project" value="InterPro"/>
</dbReference>
<dbReference type="InterPro" id="IPR050066">
    <property type="entry name" value="UvrABC_protein_C"/>
</dbReference>
<dbReference type="GO" id="GO:0003887">
    <property type="term" value="F:DNA-directed DNA polymerase activity"/>
    <property type="evidence" value="ECO:0007669"/>
    <property type="project" value="InterPro"/>
</dbReference>
<dbReference type="PANTHER" id="PTHR30562:SF1">
    <property type="entry name" value="UVRABC SYSTEM PROTEIN C"/>
    <property type="match status" value="1"/>
</dbReference>
<dbReference type="InterPro" id="IPR013520">
    <property type="entry name" value="Ribonucl_H"/>
</dbReference>
<dbReference type="NCBIfam" id="NF005905">
    <property type="entry name" value="PRK07883.1-3"/>
    <property type="match status" value="1"/>
</dbReference>
<accession>A0A0W8I5G9</accession>
<feature type="domain" description="GIY-YIG" evidence="4">
    <location>
        <begin position="239"/>
        <end position="317"/>
    </location>
</feature>
<dbReference type="InterPro" id="IPR012337">
    <property type="entry name" value="RNaseH-like_sf"/>
</dbReference>
<feature type="domain" description="UVR" evidence="3">
    <location>
        <begin position="428"/>
        <end position="463"/>
    </location>
</feature>
<evidence type="ECO:0000256" key="1">
    <source>
        <dbReference type="ARBA" id="ARBA00022839"/>
    </source>
</evidence>
<dbReference type="SUPFAM" id="SSF82771">
    <property type="entry name" value="GIY-YIG endonuclease"/>
    <property type="match status" value="1"/>
</dbReference>
<keyword evidence="6" id="KW-1185">Reference proteome</keyword>
<evidence type="ECO:0000313" key="5">
    <source>
        <dbReference type="EMBL" id="KUG53520.1"/>
    </source>
</evidence>
<dbReference type="InterPro" id="IPR001943">
    <property type="entry name" value="UVR_dom"/>
</dbReference>
<dbReference type="CDD" id="cd06127">
    <property type="entry name" value="DEDDh"/>
    <property type="match status" value="1"/>
</dbReference>
<sequence>MQTLDTRRRASGPPPGRDRPVTYTQPTFGDLGTPLSEVPFVVVDLETTGGSPSGSQITEVGAVKVRGGQVLGELQTLVRPATPIPGFITVLTGITNAMVVEAPPISVVLPQFLEFARGSVLVAHNAGFDVSFLKAAAAETGHAWPGFPVLDTVRLARQLVHKDEAPNHKLASLARLFGSATTPDHRALHDARATVDVLHGLVERVGNLGVHTLEELQSYSSRVSPAQRRKRVLAEAMPSAPGVYVFRDRAGVPLYVGTASDLRRRTLSYFTASEGRRRMTEMVGLADSLTPIVCATALEASVRELRLIAEHKPRYNRRSRHPEKAVWVRLTDEPFPRLSVVRSVRDDRAQYAGPFGSRRSAEAAVTALHEVVPLRQCTRRLSERSPGSSACVLLEIGRCGGPCVGAQSREDYAQVAQQAGRALVGSTTDVVAALRVRLDELAGQERFEEARTLRDRMMALVRATARGQRLRPLTRSPEVVAARRREEGGWELVCVRYGRLAGACLSPRGADPMPYVEALRETAEVVSPPEGSDAPVALVEETELVLRWLEAPGVRLVDLQGEWTCPVGGAGASRALLEPGAASWSTTEPAAGREVRPFDRPVGALPG</sequence>
<dbReference type="CDD" id="cd10434">
    <property type="entry name" value="GIY-YIG_UvrC_Cho"/>
    <property type="match status" value="1"/>
</dbReference>
<keyword evidence="1" id="KW-0378">Hydrolase</keyword>
<dbReference type="SUPFAM" id="SSF53098">
    <property type="entry name" value="Ribonuclease H-like"/>
    <property type="match status" value="1"/>
</dbReference>
<feature type="region of interest" description="Disordered" evidence="2">
    <location>
        <begin position="580"/>
        <end position="607"/>
    </location>
</feature>
<dbReference type="PROSITE" id="PS50164">
    <property type="entry name" value="GIY_YIG"/>
    <property type="match status" value="1"/>
</dbReference>
<dbReference type="GO" id="GO:0006260">
    <property type="term" value="P:DNA replication"/>
    <property type="evidence" value="ECO:0007669"/>
    <property type="project" value="InterPro"/>
</dbReference>
<dbReference type="SMART" id="SM00479">
    <property type="entry name" value="EXOIII"/>
    <property type="match status" value="1"/>
</dbReference>
<feature type="region of interest" description="Disordered" evidence="2">
    <location>
        <begin position="1"/>
        <end position="32"/>
    </location>
</feature>
<evidence type="ECO:0000259" key="4">
    <source>
        <dbReference type="PROSITE" id="PS50164"/>
    </source>
</evidence>
<dbReference type="STRING" id="767452.AVL62_01645"/>
<dbReference type="InterPro" id="IPR036397">
    <property type="entry name" value="RNaseH_sf"/>
</dbReference>
<dbReference type="Gene3D" id="3.30.420.10">
    <property type="entry name" value="Ribonuclease H-like superfamily/Ribonuclease H"/>
    <property type="match status" value="1"/>
</dbReference>
<reference evidence="5 6" key="1">
    <citation type="submission" date="2015-12" db="EMBL/GenBank/DDBJ databases">
        <title>Serinicoccus chungangenesis strain CD08_5 genome sequencing and assembly.</title>
        <authorList>
            <person name="Chander A.M."/>
            <person name="Kaur G."/>
            <person name="Nair G.R."/>
            <person name="Dhawan D.K."/>
            <person name="Kochhar R.K."/>
            <person name="Mayilraj S."/>
            <person name="Bhadada S.K."/>
        </authorList>
    </citation>
    <scope>NUCLEOTIDE SEQUENCE [LARGE SCALE GENOMIC DNA]</scope>
    <source>
        <strain evidence="5 6">CD08_5</strain>
    </source>
</reference>
<keyword evidence="5" id="KW-0255">Endonuclease</keyword>
<proteinExistence type="predicted"/>
<name>A0A0W8I5G9_9MICO</name>
<gene>
    <name evidence="5" type="ORF">AVL62_01645</name>
</gene>
<dbReference type="InterPro" id="IPR035901">
    <property type="entry name" value="GIY-YIG_endonuc_sf"/>
</dbReference>
<dbReference type="EMBL" id="LQBL01000028">
    <property type="protein sequence ID" value="KUG53520.1"/>
    <property type="molecule type" value="Genomic_DNA"/>
</dbReference>
<evidence type="ECO:0000259" key="3">
    <source>
        <dbReference type="PROSITE" id="PS50151"/>
    </source>
</evidence>
<dbReference type="SMART" id="SM00465">
    <property type="entry name" value="GIYc"/>
    <property type="match status" value="1"/>
</dbReference>
<dbReference type="PANTHER" id="PTHR30562">
    <property type="entry name" value="UVRC/OXIDOREDUCTASE"/>
    <property type="match status" value="1"/>
</dbReference>
<dbReference type="GO" id="GO:0009380">
    <property type="term" value="C:excinuclease repair complex"/>
    <property type="evidence" value="ECO:0007669"/>
    <property type="project" value="TreeGrafter"/>
</dbReference>
<dbReference type="GO" id="GO:0004519">
    <property type="term" value="F:endonuclease activity"/>
    <property type="evidence" value="ECO:0007669"/>
    <property type="project" value="UniProtKB-KW"/>
</dbReference>
<dbReference type="PROSITE" id="PS50151">
    <property type="entry name" value="UVR"/>
    <property type="match status" value="1"/>
</dbReference>
<dbReference type="FunFam" id="3.30.420.10:FF:000045">
    <property type="entry name" value="3'-5' exonuclease DinG"/>
    <property type="match status" value="1"/>
</dbReference>
<keyword evidence="1" id="KW-0540">Nuclease</keyword>
<comment type="caution">
    <text evidence="5">The sequence shown here is derived from an EMBL/GenBank/DDBJ whole genome shotgun (WGS) entry which is preliminary data.</text>
</comment>
<dbReference type="GO" id="GO:0004527">
    <property type="term" value="F:exonuclease activity"/>
    <property type="evidence" value="ECO:0007669"/>
    <property type="project" value="UniProtKB-KW"/>
</dbReference>
<dbReference type="InterPro" id="IPR047296">
    <property type="entry name" value="GIY-YIG_UvrC_Cho"/>
</dbReference>
<dbReference type="InterPro" id="IPR000305">
    <property type="entry name" value="GIY-YIG_endonuc"/>
</dbReference>
<evidence type="ECO:0000256" key="2">
    <source>
        <dbReference type="SAM" id="MobiDB-lite"/>
    </source>
</evidence>
<dbReference type="NCBIfam" id="NF005907">
    <property type="entry name" value="PRK07883.1-5"/>
    <property type="match status" value="1"/>
</dbReference>
<protein>
    <submittedName>
        <fullName evidence="5">Endonuclease</fullName>
    </submittedName>
</protein>
<dbReference type="OrthoDB" id="9803913at2"/>
<organism evidence="5 6">
    <name type="scientific">Serinicoccus chungangensis</name>
    <dbReference type="NCBI Taxonomy" id="767452"/>
    <lineage>
        <taxon>Bacteria</taxon>
        <taxon>Bacillati</taxon>
        <taxon>Actinomycetota</taxon>
        <taxon>Actinomycetes</taxon>
        <taxon>Micrococcales</taxon>
        <taxon>Ornithinimicrobiaceae</taxon>
        <taxon>Serinicoccus</taxon>
    </lineage>
</organism>
<dbReference type="Gene3D" id="3.40.1440.10">
    <property type="entry name" value="GIY-YIG endonuclease"/>
    <property type="match status" value="1"/>
</dbReference>
<evidence type="ECO:0000313" key="6">
    <source>
        <dbReference type="Proteomes" id="UP000054837"/>
    </source>
</evidence>
<dbReference type="InterPro" id="IPR006054">
    <property type="entry name" value="DnaQ"/>
</dbReference>
<dbReference type="AlphaFoldDB" id="A0A0W8I5G9"/>